<dbReference type="KEGG" id="hfl:PUV54_07435"/>
<dbReference type="AlphaFoldDB" id="A0AAE9ZI08"/>
<keyword evidence="1" id="KW-0645">Protease</keyword>
<reference evidence="1" key="1">
    <citation type="submission" date="2023-02" db="EMBL/GenBank/DDBJ databases">
        <title>Genome sequence of Hyphococcus flavus.</title>
        <authorList>
            <person name="Rong J.-C."/>
            <person name="Zhao Q."/>
            <person name="Yi M."/>
            <person name="Wu J.-Y."/>
        </authorList>
    </citation>
    <scope>NUCLEOTIDE SEQUENCE</scope>
    <source>
        <strain evidence="1">MCCC 1K03223</strain>
    </source>
</reference>
<dbReference type="InterPro" id="IPR021109">
    <property type="entry name" value="Peptidase_aspartic_dom_sf"/>
</dbReference>
<keyword evidence="1" id="KW-0378">Hydrolase</keyword>
<organism evidence="1 2">
    <name type="scientific">Hyphococcus flavus</name>
    <dbReference type="NCBI Taxonomy" id="1866326"/>
    <lineage>
        <taxon>Bacteria</taxon>
        <taxon>Pseudomonadati</taxon>
        <taxon>Pseudomonadota</taxon>
        <taxon>Alphaproteobacteria</taxon>
        <taxon>Parvularculales</taxon>
        <taxon>Parvularculaceae</taxon>
        <taxon>Hyphococcus</taxon>
    </lineage>
</organism>
<dbReference type="SUPFAM" id="SSF50630">
    <property type="entry name" value="Acid proteases"/>
    <property type="match status" value="1"/>
</dbReference>
<proteinExistence type="predicted"/>
<dbReference type="CDD" id="cd05483">
    <property type="entry name" value="retropepsin_like_bacteria"/>
    <property type="match status" value="1"/>
</dbReference>
<gene>
    <name evidence="1" type="ORF">PUV54_07435</name>
</gene>
<dbReference type="GO" id="GO:0006508">
    <property type="term" value="P:proteolysis"/>
    <property type="evidence" value="ECO:0007669"/>
    <property type="project" value="UniProtKB-KW"/>
</dbReference>
<dbReference type="Gene3D" id="2.40.70.10">
    <property type="entry name" value="Acid Proteases"/>
    <property type="match status" value="1"/>
</dbReference>
<dbReference type="InterPro" id="IPR034122">
    <property type="entry name" value="Retropepsin-like_bacterial"/>
</dbReference>
<name>A0AAE9ZI08_9PROT</name>
<dbReference type="Pfam" id="PF13650">
    <property type="entry name" value="Asp_protease_2"/>
    <property type="match status" value="1"/>
</dbReference>
<protein>
    <submittedName>
        <fullName evidence="1">Retropepsin-like aspartic protease</fullName>
    </submittedName>
</protein>
<keyword evidence="2" id="KW-1185">Reference proteome</keyword>
<dbReference type="Proteomes" id="UP001214043">
    <property type="component" value="Chromosome"/>
</dbReference>
<evidence type="ECO:0000313" key="1">
    <source>
        <dbReference type="EMBL" id="WDI33242.1"/>
    </source>
</evidence>
<dbReference type="GO" id="GO:0008233">
    <property type="term" value="F:peptidase activity"/>
    <property type="evidence" value="ECO:0007669"/>
    <property type="project" value="UniProtKB-KW"/>
</dbReference>
<dbReference type="EMBL" id="CP118166">
    <property type="protein sequence ID" value="WDI33242.1"/>
    <property type="molecule type" value="Genomic_DNA"/>
</dbReference>
<evidence type="ECO:0000313" key="2">
    <source>
        <dbReference type="Proteomes" id="UP001214043"/>
    </source>
</evidence>
<sequence>MLLSLISQLGLSGCATTPAAVTPTHPIASVQVSYGYNGRPVIPISVNGDGPYEFILDTASTKTVIFENLRRKTELPSTPSCCMNVFSLTAVNRQPVIQIDSLAIANHEIAFLPVVVFEDWATQEKTPQGVLGLDVLSEFLIHYDEDSQTLHFYDSGALPAEISTDQWFYAPLKQNSFDFDGLFLFHFNAEVGMGHAFPLLLDTGAEISLGNFPLLDMIPTIKRQAPAITDMADQQIETVELRFYNMRAGGVRWDYGSIYITDAQIFPTLGYGDRPLALIGFDLLGARSFAIDFKNLGFYVKVEP</sequence>
<accession>A0AAE9ZI08</accession>